<dbReference type="CDD" id="cd16434">
    <property type="entry name" value="CheB-CheR_fusion"/>
    <property type="match status" value="1"/>
</dbReference>
<evidence type="ECO:0000256" key="7">
    <source>
        <dbReference type="SAM" id="Coils"/>
    </source>
</evidence>
<dbReference type="GO" id="GO:0008983">
    <property type="term" value="F:protein-glutamate O-methyltransferase activity"/>
    <property type="evidence" value="ECO:0007669"/>
    <property type="project" value="UniProtKB-EC"/>
</dbReference>
<sequence length="1079" mass="118468">MTTEFTPDEAEEALGSQIDDAVPSHGYHSLPVVGIGTSRSALPQLQVLLQGVPRDSGLAFVVLRHDGPGTGATEEWISQVSHSTTLRVLPLERSLRLQPDTVYLVPPGRGARAIDGKLVLTDGEAQHGRMVIDLFLRSMADTHGAHAAAVVLSGPGADGAVGIKRVKERGGLTVAQDPDESVESAMPRAAISTGMVDWILPASEMPRRLLSYFRLEPQLQLPPEDAAPAAEIARHDGDTALRDILTLLRTRTGRDFAHYKRATILRRIGRRMQVNGVATLTEYLDCLRTRPGEPAALLQDLLITVTNFFRDAGCFAALEQVLPDLFRGKGPGDTLRVWVPACATGEEAYSIAMLLAEHARTLDDPPLIQVFATDLDEEAISAAREGIYPETIEADLGEERLRRFFVKEHRGYRVRRELRETVLFALHDVLKDSPFSRLDLISCRNLLIYLTREAQRRLFDIFHFALVADGKLFLGSSEAVEDGTLLFGVVDKKHRIYCQRSTPRTGLALPAAPSTLVQALQAQPGMKEGPVIAGRAFVQASAIRAGWAVPQADRVTSWGELHLRLLEHLAPPSILINSEYDIVHLSPGAGRYLQFGGGEPTRNLLRAVPATLRIELRAALFQAAQSHSPVELPAIPVEMPGGQAVPVAIRVSPANDIGSGMFLVLLQEHKEQPAPLVLEASAAALNDPVAQHLDREIERLKSHLRDTVEQYEASTEELKASNEELQAMNEELRSATEELETSREELQSINEELTTVNQELKTKVDELGHANSDMHNLMDATAIATVFLDRELLIMRYTPSAVSLFNLIPTDVGRPLTDLTTQLQYPELGADARRVLERLVPVEREVGHADGSWYLARLLPYRTFEDRIAGVVMSFVDITERKQAEEMRLWLSAVISSTTDAIISFSLDQTILSWNSGAERIFGYSPEEAIGRPLSILARPGSSEEDQLLERIAAAQRVENHETVRGRKDGGEAHVALTVSPIRDGSGRVIAGTLTARDVSAARTAAQQLRDTSEKLGHTVEQVRVALGKQQQVAEDIHGRVERLLQTGLTPEQKALAEAIRRDAQPLQESLGRLLQSGD</sequence>
<dbReference type="EC" id="2.1.1.80" evidence="2"/>
<dbReference type="InterPro" id="IPR013767">
    <property type="entry name" value="PAS_fold"/>
</dbReference>
<evidence type="ECO:0000256" key="8">
    <source>
        <dbReference type="SAM" id="MobiDB-lite"/>
    </source>
</evidence>
<feature type="compositionally biased region" description="Acidic residues" evidence="8">
    <location>
        <begin position="1"/>
        <end position="12"/>
    </location>
</feature>
<dbReference type="InterPro" id="IPR000014">
    <property type="entry name" value="PAS"/>
</dbReference>
<dbReference type="InterPro" id="IPR036804">
    <property type="entry name" value="CheR_N_sf"/>
</dbReference>
<evidence type="ECO:0000256" key="4">
    <source>
        <dbReference type="ARBA" id="ARBA00022679"/>
    </source>
</evidence>
<evidence type="ECO:0000256" key="6">
    <source>
        <dbReference type="PROSITE-ProRule" id="PRU00050"/>
    </source>
</evidence>
<dbReference type="Gene3D" id="3.40.50.150">
    <property type="entry name" value="Vaccinia Virus protein VP39"/>
    <property type="match status" value="1"/>
</dbReference>
<dbReference type="InterPro" id="IPR035965">
    <property type="entry name" value="PAS-like_dom_sf"/>
</dbReference>
<dbReference type="Pfam" id="PF01339">
    <property type="entry name" value="CheB_methylest"/>
    <property type="match status" value="1"/>
</dbReference>
<dbReference type="Proteomes" id="UP000599109">
    <property type="component" value="Unassembled WGS sequence"/>
</dbReference>
<dbReference type="GO" id="GO:0032259">
    <property type="term" value="P:methylation"/>
    <property type="evidence" value="ECO:0007669"/>
    <property type="project" value="UniProtKB-KW"/>
</dbReference>
<dbReference type="PROSITE" id="PS50112">
    <property type="entry name" value="PAS"/>
    <property type="match status" value="1"/>
</dbReference>
<feature type="active site" evidence="6">
    <location>
        <position position="65"/>
    </location>
</feature>
<dbReference type="Gene3D" id="1.10.155.10">
    <property type="entry name" value="Chemotaxis receptor methyltransferase CheR, N-terminal domain"/>
    <property type="match status" value="1"/>
</dbReference>
<dbReference type="PROSITE" id="PS50113">
    <property type="entry name" value="PAC"/>
    <property type="match status" value="2"/>
</dbReference>
<keyword evidence="5" id="KW-0949">S-adenosyl-L-methionine</keyword>
<keyword evidence="6" id="KW-0145">Chemotaxis</keyword>
<dbReference type="Gene3D" id="3.40.50.180">
    <property type="entry name" value="Methylesterase CheB, C-terminal domain"/>
    <property type="match status" value="1"/>
</dbReference>
<feature type="domain" description="CheB-type methylesterase" evidence="11">
    <location>
        <begin position="26"/>
        <end position="216"/>
    </location>
</feature>
<name>A0A936Z3T6_9BURK</name>
<keyword evidence="6" id="KW-0378">Hydrolase</keyword>
<dbReference type="CDD" id="cd00130">
    <property type="entry name" value="PAS"/>
    <property type="match status" value="1"/>
</dbReference>
<comment type="caution">
    <text evidence="13">The sequence shown here is derived from an EMBL/GenBank/DDBJ whole genome shotgun (WGS) entry which is preliminary data.</text>
</comment>
<dbReference type="SUPFAM" id="SSF52738">
    <property type="entry name" value="Methylesterase CheB, C-terminal domain"/>
    <property type="match status" value="1"/>
</dbReference>
<evidence type="ECO:0000259" key="10">
    <source>
        <dbReference type="PROSITE" id="PS50113"/>
    </source>
</evidence>
<dbReference type="GO" id="GO:0005737">
    <property type="term" value="C:cytoplasm"/>
    <property type="evidence" value="ECO:0007669"/>
    <property type="project" value="InterPro"/>
</dbReference>
<proteinExistence type="predicted"/>
<dbReference type="InterPro" id="IPR000780">
    <property type="entry name" value="CheR_MeTrfase"/>
</dbReference>
<organism evidence="13 14">
    <name type="scientific">Ramlibacter monticola</name>
    <dbReference type="NCBI Taxonomy" id="1926872"/>
    <lineage>
        <taxon>Bacteria</taxon>
        <taxon>Pseudomonadati</taxon>
        <taxon>Pseudomonadota</taxon>
        <taxon>Betaproteobacteria</taxon>
        <taxon>Burkholderiales</taxon>
        <taxon>Comamonadaceae</taxon>
        <taxon>Ramlibacter</taxon>
    </lineage>
</organism>
<evidence type="ECO:0000313" key="14">
    <source>
        <dbReference type="Proteomes" id="UP000599109"/>
    </source>
</evidence>
<keyword evidence="3" id="KW-0489">Methyltransferase</keyword>
<dbReference type="PRINTS" id="PR00996">
    <property type="entry name" value="CHERMTFRASE"/>
</dbReference>
<dbReference type="SUPFAM" id="SSF55785">
    <property type="entry name" value="PYP-like sensor domain (PAS domain)"/>
    <property type="match status" value="2"/>
</dbReference>
<dbReference type="Gene3D" id="6.10.250.370">
    <property type="match status" value="1"/>
</dbReference>
<feature type="region of interest" description="Disordered" evidence="8">
    <location>
        <begin position="1"/>
        <end position="22"/>
    </location>
</feature>
<evidence type="ECO:0000256" key="3">
    <source>
        <dbReference type="ARBA" id="ARBA00022603"/>
    </source>
</evidence>
<evidence type="ECO:0000256" key="1">
    <source>
        <dbReference type="ARBA" id="ARBA00001541"/>
    </source>
</evidence>
<dbReference type="Pfam" id="PF13596">
    <property type="entry name" value="PAS_10"/>
    <property type="match status" value="1"/>
</dbReference>
<feature type="active site" evidence="6">
    <location>
        <position position="158"/>
    </location>
</feature>
<keyword evidence="14" id="KW-1185">Reference proteome</keyword>
<dbReference type="GO" id="GO:0000156">
    <property type="term" value="F:phosphorelay response regulator activity"/>
    <property type="evidence" value="ECO:0007669"/>
    <property type="project" value="InterPro"/>
</dbReference>
<dbReference type="NCBIfam" id="TIGR00229">
    <property type="entry name" value="sensory_box"/>
    <property type="match status" value="2"/>
</dbReference>
<dbReference type="SMART" id="SM00138">
    <property type="entry name" value="MeTrc"/>
    <property type="match status" value="1"/>
</dbReference>
<dbReference type="InterPro" id="IPR000700">
    <property type="entry name" value="PAS-assoc_C"/>
</dbReference>
<dbReference type="PANTHER" id="PTHR24422:SF27">
    <property type="entry name" value="PROTEIN-GLUTAMATE O-METHYLTRANSFERASE"/>
    <property type="match status" value="1"/>
</dbReference>
<gene>
    <name evidence="13" type="ORF">JJ685_22205</name>
</gene>
<dbReference type="GO" id="GO:0006355">
    <property type="term" value="P:regulation of DNA-templated transcription"/>
    <property type="evidence" value="ECO:0007669"/>
    <property type="project" value="InterPro"/>
</dbReference>
<reference evidence="13 14" key="1">
    <citation type="journal article" date="2017" name="Int. J. Syst. Evol. Microbiol.">
        <title>Ramlibacter monticola sp. nov., isolated from forest soil.</title>
        <authorList>
            <person name="Chaudhary D.K."/>
            <person name="Kim J."/>
        </authorList>
    </citation>
    <scope>NUCLEOTIDE SEQUENCE [LARGE SCALE GENOMIC DNA]</scope>
    <source>
        <strain evidence="13 14">KACC 19175</strain>
    </source>
</reference>
<dbReference type="PANTHER" id="PTHR24422">
    <property type="entry name" value="CHEMOTAXIS PROTEIN METHYLTRANSFERASE"/>
    <property type="match status" value="1"/>
</dbReference>
<evidence type="ECO:0000313" key="13">
    <source>
        <dbReference type="EMBL" id="MBL0393867.1"/>
    </source>
</evidence>
<dbReference type="AlphaFoldDB" id="A0A936Z3T6"/>
<dbReference type="GO" id="GO:0006935">
    <property type="term" value="P:chemotaxis"/>
    <property type="evidence" value="ECO:0007669"/>
    <property type="project" value="UniProtKB-UniRule"/>
</dbReference>
<feature type="domain" description="CheR-type methyltransferase" evidence="12">
    <location>
        <begin position="238"/>
        <end position="480"/>
    </location>
</feature>
<dbReference type="InterPro" id="IPR000673">
    <property type="entry name" value="Sig_transdc_resp-reg_Me-estase"/>
</dbReference>
<dbReference type="PROSITE" id="PS50123">
    <property type="entry name" value="CHER"/>
    <property type="match status" value="1"/>
</dbReference>
<protein>
    <recommendedName>
        <fullName evidence="2">protein-glutamate O-methyltransferase</fullName>
        <ecNumber evidence="2">2.1.1.80</ecNumber>
    </recommendedName>
</protein>
<dbReference type="PROSITE" id="PS50122">
    <property type="entry name" value="CHEB"/>
    <property type="match status" value="1"/>
</dbReference>
<dbReference type="Pfam" id="PF03705">
    <property type="entry name" value="CheR_N"/>
    <property type="match status" value="1"/>
</dbReference>
<dbReference type="InterPro" id="IPR029063">
    <property type="entry name" value="SAM-dependent_MTases_sf"/>
</dbReference>
<feature type="active site" evidence="6">
    <location>
        <position position="38"/>
    </location>
</feature>
<keyword evidence="7" id="KW-0175">Coiled coil</keyword>
<feature type="coiled-coil region" evidence="7">
    <location>
        <begin position="690"/>
        <end position="770"/>
    </location>
</feature>
<dbReference type="SUPFAM" id="SSF47757">
    <property type="entry name" value="Chemotaxis receptor methyltransferase CheR, N-terminal domain"/>
    <property type="match status" value="1"/>
</dbReference>
<evidence type="ECO:0000259" key="9">
    <source>
        <dbReference type="PROSITE" id="PS50112"/>
    </source>
</evidence>
<feature type="domain" description="PAS" evidence="9">
    <location>
        <begin position="887"/>
        <end position="932"/>
    </location>
</feature>
<feature type="domain" description="PAC" evidence="10">
    <location>
        <begin position="840"/>
        <end position="890"/>
    </location>
</feature>
<dbReference type="InterPro" id="IPR022642">
    <property type="entry name" value="CheR_C"/>
</dbReference>
<dbReference type="RefSeq" id="WP_201676517.1">
    <property type="nucleotide sequence ID" value="NZ_JAEQNE010000006.1"/>
</dbReference>
<dbReference type="InterPro" id="IPR022641">
    <property type="entry name" value="CheR_N"/>
</dbReference>
<evidence type="ECO:0000256" key="5">
    <source>
        <dbReference type="ARBA" id="ARBA00022691"/>
    </source>
</evidence>
<dbReference type="EMBL" id="JAEQNE010000006">
    <property type="protein sequence ID" value="MBL0393867.1"/>
    <property type="molecule type" value="Genomic_DNA"/>
</dbReference>
<dbReference type="Pfam" id="PF01739">
    <property type="entry name" value="CheR"/>
    <property type="match status" value="1"/>
</dbReference>
<dbReference type="Gene3D" id="3.30.450.20">
    <property type="entry name" value="PAS domain"/>
    <property type="match status" value="2"/>
</dbReference>
<evidence type="ECO:0000259" key="12">
    <source>
        <dbReference type="PROSITE" id="PS50123"/>
    </source>
</evidence>
<dbReference type="InterPro" id="IPR050903">
    <property type="entry name" value="Bact_Chemotaxis_MeTrfase"/>
</dbReference>
<evidence type="ECO:0000256" key="2">
    <source>
        <dbReference type="ARBA" id="ARBA00012534"/>
    </source>
</evidence>
<comment type="catalytic activity">
    <reaction evidence="1">
        <text>L-glutamyl-[protein] + S-adenosyl-L-methionine = [protein]-L-glutamate 5-O-methyl ester + S-adenosyl-L-homocysteine</text>
        <dbReference type="Rhea" id="RHEA:24452"/>
        <dbReference type="Rhea" id="RHEA-COMP:10208"/>
        <dbReference type="Rhea" id="RHEA-COMP:10311"/>
        <dbReference type="ChEBI" id="CHEBI:29973"/>
        <dbReference type="ChEBI" id="CHEBI:57856"/>
        <dbReference type="ChEBI" id="CHEBI:59789"/>
        <dbReference type="ChEBI" id="CHEBI:82795"/>
        <dbReference type="EC" id="2.1.1.80"/>
    </reaction>
</comment>
<dbReference type="SMART" id="SM00091">
    <property type="entry name" value="PAS"/>
    <property type="match status" value="3"/>
</dbReference>
<dbReference type="SUPFAM" id="SSF53335">
    <property type="entry name" value="S-adenosyl-L-methionine-dependent methyltransferases"/>
    <property type="match status" value="1"/>
</dbReference>
<accession>A0A936Z3T6</accession>
<keyword evidence="4" id="KW-0808">Transferase</keyword>
<dbReference type="GO" id="GO:0008984">
    <property type="term" value="F:protein-glutamate methylesterase activity"/>
    <property type="evidence" value="ECO:0007669"/>
    <property type="project" value="InterPro"/>
</dbReference>
<dbReference type="Pfam" id="PF00989">
    <property type="entry name" value="PAS"/>
    <property type="match status" value="1"/>
</dbReference>
<dbReference type="InterPro" id="IPR035909">
    <property type="entry name" value="CheB_C"/>
</dbReference>
<evidence type="ECO:0000259" key="11">
    <source>
        <dbReference type="PROSITE" id="PS50122"/>
    </source>
</evidence>
<feature type="domain" description="PAC" evidence="10">
    <location>
        <begin position="959"/>
        <end position="1011"/>
    </location>
</feature>